<sequence length="251" mass="29028">VHVSYSPRDGRKYAIKSFRERRPEENEQNYYEWISNEVYIAISLSHPNVVQTVDVVLENNQIHQVMEYCPTDLFTLVKERPLSIEEINGYFAQLMCGLAHLHHRGIAHRDLKLENLCIDENNILKIIDFGCAFLLLDPFAPDNKAMASSIAGSDPYIAPEIFQGGTYDASKADIWSAAIIYLCMILRKFPWDIARRNEKGYSQFLAHRHEDRFFRKLPSEALPIIRKMLDPNPETRVTADEVLADPWFKSL</sequence>
<evidence type="ECO:0000256" key="6">
    <source>
        <dbReference type="ARBA" id="ARBA00022840"/>
    </source>
</evidence>
<keyword evidence="3" id="KW-0808">Transferase</keyword>
<dbReference type="InterPro" id="IPR008271">
    <property type="entry name" value="Ser/Thr_kinase_AS"/>
</dbReference>
<keyword evidence="2" id="KW-0723">Serine/threonine-protein kinase</keyword>
<comment type="caution">
    <text evidence="10">The sequence shown here is derived from an EMBL/GenBank/DDBJ whole genome shotgun (WGS) entry which is preliminary data.</text>
</comment>
<dbReference type="Proteomes" id="UP000193498">
    <property type="component" value="Unassembled WGS sequence"/>
</dbReference>
<dbReference type="GO" id="GO:0007165">
    <property type="term" value="P:signal transduction"/>
    <property type="evidence" value="ECO:0007669"/>
    <property type="project" value="TreeGrafter"/>
</dbReference>
<dbReference type="SMART" id="SM00220">
    <property type="entry name" value="S_TKc"/>
    <property type="match status" value="1"/>
</dbReference>
<dbReference type="OrthoDB" id="6513151at2759"/>
<keyword evidence="11" id="KW-1185">Reference proteome</keyword>
<keyword evidence="5 10" id="KW-0418">Kinase</keyword>
<evidence type="ECO:0000256" key="2">
    <source>
        <dbReference type="ARBA" id="ARBA00022527"/>
    </source>
</evidence>
<dbReference type="GO" id="GO:0004674">
    <property type="term" value="F:protein serine/threonine kinase activity"/>
    <property type="evidence" value="ECO:0007669"/>
    <property type="project" value="UniProtKB-KW"/>
</dbReference>
<gene>
    <name evidence="10" type="ORF">K493DRAFT_188991</name>
</gene>
<dbReference type="InParanoid" id="A0A1Y1XV89"/>
<feature type="domain" description="Protein kinase" evidence="9">
    <location>
        <begin position="1"/>
        <end position="248"/>
    </location>
</feature>
<dbReference type="EMBL" id="MCFE01000428">
    <property type="protein sequence ID" value="ORX89682.1"/>
    <property type="molecule type" value="Genomic_DNA"/>
</dbReference>
<dbReference type="Gene3D" id="1.10.510.10">
    <property type="entry name" value="Transferase(Phosphotransferase) domain 1"/>
    <property type="match status" value="1"/>
</dbReference>
<feature type="non-terminal residue" evidence="10">
    <location>
        <position position="251"/>
    </location>
</feature>
<keyword evidence="6" id="KW-0067">ATP-binding</keyword>
<proteinExistence type="predicted"/>
<evidence type="ECO:0000313" key="11">
    <source>
        <dbReference type="Proteomes" id="UP000193498"/>
    </source>
</evidence>
<dbReference type="Pfam" id="PF00069">
    <property type="entry name" value="Pkinase"/>
    <property type="match status" value="1"/>
</dbReference>
<dbReference type="PIRSF" id="PIRSF000654">
    <property type="entry name" value="Integrin-linked_kinase"/>
    <property type="match status" value="1"/>
</dbReference>
<evidence type="ECO:0000256" key="1">
    <source>
        <dbReference type="ARBA" id="ARBA00012513"/>
    </source>
</evidence>
<keyword evidence="4" id="KW-0547">Nucleotide-binding</keyword>
<protein>
    <recommendedName>
        <fullName evidence="1">non-specific serine/threonine protein kinase</fullName>
        <ecNumber evidence="1">2.7.11.1</ecNumber>
    </recommendedName>
</protein>
<dbReference type="FunCoup" id="A0A1Y1XV89">
    <property type="interactions" value="137"/>
</dbReference>
<comment type="catalytic activity">
    <reaction evidence="7">
        <text>L-threonyl-[protein] + ATP = O-phospho-L-threonyl-[protein] + ADP + H(+)</text>
        <dbReference type="Rhea" id="RHEA:46608"/>
        <dbReference type="Rhea" id="RHEA-COMP:11060"/>
        <dbReference type="Rhea" id="RHEA-COMP:11605"/>
        <dbReference type="ChEBI" id="CHEBI:15378"/>
        <dbReference type="ChEBI" id="CHEBI:30013"/>
        <dbReference type="ChEBI" id="CHEBI:30616"/>
        <dbReference type="ChEBI" id="CHEBI:61977"/>
        <dbReference type="ChEBI" id="CHEBI:456216"/>
        <dbReference type="EC" id="2.7.11.1"/>
    </reaction>
</comment>
<accession>A0A1Y1XV89</accession>
<dbReference type="GO" id="GO:0005524">
    <property type="term" value="F:ATP binding"/>
    <property type="evidence" value="ECO:0007669"/>
    <property type="project" value="UniProtKB-KW"/>
</dbReference>
<evidence type="ECO:0000313" key="10">
    <source>
        <dbReference type="EMBL" id="ORX89682.1"/>
    </source>
</evidence>
<comment type="catalytic activity">
    <reaction evidence="8">
        <text>L-seryl-[protein] + ATP = O-phospho-L-seryl-[protein] + ADP + H(+)</text>
        <dbReference type="Rhea" id="RHEA:17989"/>
        <dbReference type="Rhea" id="RHEA-COMP:9863"/>
        <dbReference type="Rhea" id="RHEA-COMP:11604"/>
        <dbReference type="ChEBI" id="CHEBI:15378"/>
        <dbReference type="ChEBI" id="CHEBI:29999"/>
        <dbReference type="ChEBI" id="CHEBI:30616"/>
        <dbReference type="ChEBI" id="CHEBI:83421"/>
        <dbReference type="ChEBI" id="CHEBI:456216"/>
        <dbReference type="EC" id="2.7.11.1"/>
    </reaction>
</comment>
<dbReference type="AlphaFoldDB" id="A0A1Y1XV89"/>
<dbReference type="PROSITE" id="PS50011">
    <property type="entry name" value="PROTEIN_KINASE_DOM"/>
    <property type="match status" value="1"/>
</dbReference>
<evidence type="ECO:0000256" key="5">
    <source>
        <dbReference type="ARBA" id="ARBA00022777"/>
    </source>
</evidence>
<evidence type="ECO:0000256" key="4">
    <source>
        <dbReference type="ARBA" id="ARBA00022741"/>
    </source>
</evidence>
<dbReference type="InterPro" id="IPR011009">
    <property type="entry name" value="Kinase-like_dom_sf"/>
</dbReference>
<organism evidence="10 11">
    <name type="scientific">Basidiobolus meristosporus CBS 931.73</name>
    <dbReference type="NCBI Taxonomy" id="1314790"/>
    <lineage>
        <taxon>Eukaryota</taxon>
        <taxon>Fungi</taxon>
        <taxon>Fungi incertae sedis</taxon>
        <taxon>Zoopagomycota</taxon>
        <taxon>Entomophthoromycotina</taxon>
        <taxon>Basidiobolomycetes</taxon>
        <taxon>Basidiobolales</taxon>
        <taxon>Basidiobolaceae</taxon>
        <taxon>Basidiobolus</taxon>
    </lineage>
</organism>
<dbReference type="SUPFAM" id="SSF56112">
    <property type="entry name" value="Protein kinase-like (PK-like)"/>
    <property type="match status" value="1"/>
</dbReference>
<evidence type="ECO:0000256" key="7">
    <source>
        <dbReference type="ARBA" id="ARBA00047899"/>
    </source>
</evidence>
<dbReference type="EC" id="2.7.11.1" evidence="1"/>
<dbReference type="PANTHER" id="PTHR43895">
    <property type="entry name" value="CALCIUM/CALMODULIN-DEPENDENT PROTEIN KINASE KINASE-RELATED"/>
    <property type="match status" value="1"/>
</dbReference>
<dbReference type="PANTHER" id="PTHR43895:SF32">
    <property type="entry name" value="SERINE_THREONINE-PROTEIN KINASE CHK1"/>
    <property type="match status" value="1"/>
</dbReference>
<evidence type="ECO:0000259" key="9">
    <source>
        <dbReference type="PROSITE" id="PS50011"/>
    </source>
</evidence>
<name>A0A1Y1XV89_9FUNG</name>
<dbReference type="InterPro" id="IPR000719">
    <property type="entry name" value="Prot_kinase_dom"/>
</dbReference>
<feature type="non-terminal residue" evidence="10">
    <location>
        <position position="1"/>
    </location>
</feature>
<dbReference type="STRING" id="1314790.A0A1Y1XV89"/>
<reference evidence="10 11" key="1">
    <citation type="submission" date="2016-07" db="EMBL/GenBank/DDBJ databases">
        <title>Pervasive Adenine N6-methylation of Active Genes in Fungi.</title>
        <authorList>
            <consortium name="DOE Joint Genome Institute"/>
            <person name="Mondo S.J."/>
            <person name="Dannebaum R.O."/>
            <person name="Kuo R.C."/>
            <person name="Labutti K."/>
            <person name="Haridas S."/>
            <person name="Kuo A."/>
            <person name="Salamov A."/>
            <person name="Ahrendt S.R."/>
            <person name="Lipzen A."/>
            <person name="Sullivan W."/>
            <person name="Andreopoulos W.B."/>
            <person name="Clum A."/>
            <person name="Lindquist E."/>
            <person name="Daum C."/>
            <person name="Ramamoorthy G.K."/>
            <person name="Gryganskyi A."/>
            <person name="Culley D."/>
            <person name="Magnuson J.K."/>
            <person name="James T.Y."/>
            <person name="O'Malley M.A."/>
            <person name="Stajich J.E."/>
            <person name="Spatafora J.W."/>
            <person name="Visel A."/>
            <person name="Grigoriev I.V."/>
        </authorList>
    </citation>
    <scope>NUCLEOTIDE SEQUENCE [LARGE SCALE GENOMIC DNA]</scope>
    <source>
        <strain evidence="10 11">CBS 931.73</strain>
    </source>
</reference>
<dbReference type="PROSITE" id="PS00108">
    <property type="entry name" value="PROTEIN_KINASE_ST"/>
    <property type="match status" value="1"/>
</dbReference>
<evidence type="ECO:0000256" key="8">
    <source>
        <dbReference type="ARBA" id="ARBA00048679"/>
    </source>
</evidence>
<evidence type="ECO:0000256" key="3">
    <source>
        <dbReference type="ARBA" id="ARBA00022679"/>
    </source>
</evidence>